<comment type="caution">
    <text evidence="2">The sequence shown here is derived from an EMBL/GenBank/DDBJ whole genome shotgun (WGS) entry which is preliminary data.</text>
</comment>
<keyword evidence="3" id="KW-1185">Reference proteome</keyword>
<dbReference type="Proteomes" id="UP000236547">
    <property type="component" value="Unassembled WGS sequence"/>
</dbReference>
<keyword evidence="1" id="KW-1133">Transmembrane helix</keyword>
<sequence length="77" mass="8822">MFEVFTHLADWMTYQLFAMQQGTKLADAIHFFIEDTSKIMALLVVMIYVIALFRALHIPAGSEQSFRKHLNTCSGII</sequence>
<keyword evidence="1" id="KW-0812">Transmembrane</keyword>
<evidence type="ECO:0000256" key="1">
    <source>
        <dbReference type="SAM" id="Phobius"/>
    </source>
</evidence>
<organism evidence="2 3">
    <name type="scientific">Vibrio diazotrophicus</name>
    <dbReference type="NCBI Taxonomy" id="685"/>
    <lineage>
        <taxon>Bacteria</taxon>
        <taxon>Pseudomonadati</taxon>
        <taxon>Pseudomonadota</taxon>
        <taxon>Gammaproteobacteria</taxon>
        <taxon>Vibrionales</taxon>
        <taxon>Vibrionaceae</taxon>
        <taxon>Vibrio</taxon>
    </lineage>
</organism>
<dbReference type="EMBL" id="POSM01000070">
    <property type="protein sequence ID" value="PNH95578.1"/>
    <property type="molecule type" value="Genomic_DNA"/>
</dbReference>
<gene>
    <name evidence="2" type="ORF">C1O25_22405</name>
</gene>
<feature type="transmembrane region" description="Helical" evidence="1">
    <location>
        <begin position="39"/>
        <end position="58"/>
    </location>
</feature>
<accession>A0ABX4W6S4</accession>
<proteinExistence type="predicted"/>
<name>A0ABX4W6S4_VIBDI</name>
<protein>
    <submittedName>
        <fullName evidence="2">Uncharacterized protein</fullName>
    </submittedName>
</protein>
<reference evidence="2 3" key="1">
    <citation type="submission" date="2018-01" db="EMBL/GenBank/DDBJ databases">
        <title>Draft genome sequences of six Vibrio diazotrophicus strains isolated from deep-sea sediments of the Baltic Sea.</title>
        <authorList>
            <person name="Castillo D."/>
            <person name="Vandieken V."/>
            <person name="Chiang O."/>
            <person name="Middelboe M."/>
        </authorList>
    </citation>
    <scope>NUCLEOTIDE SEQUENCE [LARGE SCALE GENOMIC DNA]</scope>
    <source>
        <strain evidence="2 3">65.10M</strain>
    </source>
</reference>
<evidence type="ECO:0000313" key="3">
    <source>
        <dbReference type="Proteomes" id="UP000236547"/>
    </source>
</evidence>
<keyword evidence="1" id="KW-0472">Membrane</keyword>
<dbReference type="RefSeq" id="WP_102969842.1">
    <property type="nucleotide sequence ID" value="NZ_POSM01000070.1"/>
</dbReference>
<evidence type="ECO:0000313" key="2">
    <source>
        <dbReference type="EMBL" id="PNH95578.1"/>
    </source>
</evidence>